<protein>
    <submittedName>
        <fullName evidence="1">Uncharacterized protein</fullName>
    </submittedName>
</protein>
<evidence type="ECO:0000313" key="1">
    <source>
        <dbReference type="EMBL" id="KAJ8875695.1"/>
    </source>
</evidence>
<dbReference type="Proteomes" id="UP001159363">
    <property type="component" value="Chromosome 8"/>
</dbReference>
<evidence type="ECO:0000313" key="2">
    <source>
        <dbReference type="Proteomes" id="UP001159363"/>
    </source>
</evidence>
<sequence length="144" mass="15209">MGEIAMEVACAKFLTVAVKKASVTILSIAAPVPPVLQKPGPNSLPNNLNYGRCSSSRFRRASSVLWWCLNGGVPSYNGCKVVPVWDMLARGGGNTRGELVSPQGPPGVPWGCVTKPAGVVFDYGRGFPSACKCYLRGGENPANR</sequence>
<dbReference type="EMBL" id="JARBHB010000009">
    <property type="protein sequence ID" value="KAJ8875695.1"/>
    <property type="molecule type" value="Genomic_DNA"/>
</dbReference>
<reference evidence="1 2" key="1">
    <citation type="submission" date="2023-02" db="EMBL/GenBank/DDBJ databases">
        <title>LHISI_Scaffold_Assembly.</title>
        <authorList>
            <person name="Stuart O.P."/>
            <person name="Cleave R."/>
            <person name="Magrath M.J.L."/>
            <person name="Mikheyev A.S."/>
        </authorList>
    </citation>
    <scope>NUCLEOTIDE SEQUENCE [LARGE SCALE GENOMIC DNA]</scope>
    <source>
        <strain evidence="1">Daus_M_001</strain>
        <tissue evidence="1">Leg muscle</tissue>
    </source>
</reference>
<accession>A0ABQ9GUH8</accession>
<gene>
    <name evidence="1" type="ORF">PR048_023594</name>
</gene>
<organism evidence="1 2">
    <name type="scientific">Dryococelus australis</name>
    <dbReference type="NCBI Taxonomy" id="614101"/>
    <lineage>
        <taxon>Eukaryota</taxon>
        <taxon>Metazoa</taxon>
        <taxon>Ecdysozoa</taxon>
        <taxon>Arthropoda</taxon>
        <taxon>Hexapoda</taxon>
        <taxon>Insecta</taxon>
        <taxon>Pterygota</taxon>
        <taxon>Neoptera</taxon>
        <taxon>Polyneoptera</taxon>
        <taxon>Phasmatodea</taxon>
        <taxon>Verophasmatodea</taxon>
        <taxon>Anareolatae</taxon>
        <taxon>Phasmatidae</taxon>
        <taxon>Eurycanthinae</taxon>
        <taxon>Dryococelus</taxon>
    </lineage>
</organism>
<keyword evidence="2" id="KW-1185">Reference proteome</keyword>
<comment type="caution">
    <text evidence="1">The sequence shown here is derived from an EMBL/GenBank/DDBJ whole genome shotgun (WGS) entry which is preliminary data.</text>
</comment>
<proteinExistence type="predicted"/>
<name>A0ABQ9GUH8_9NEOP</name>